<organism evidence="1 2">
    <name type="scientific">Larsenimonas suaedae</name>
    <dbReference type="NCBI Taxonomy" id="1851019"/>
    <lineage>
        <taxon>Bacteria</taxon>
        <taxon>Pseudomonadati</taxon>
        <taxon>Pseudomonadota</taxon>
        <taxon>Gammaproteobacteria</taxon>
        <taxon>Oceanospirillales</taxon>
        <taxon>Halomonadaceae</taxon>
        <taxon>Larsenimonas</taxon>
    </lineage>
</organism>
<keyword evidence="2" id="KW-1185">Reference proteome</keyword>
<accession>A0ABU1GZA1</accession>
<dbReference type="Pfam" id="PF13997">
    <property type="entry name" value="YqjK"/>
    <property type="match status" value="1"/>
</dbReference>
<name>A0ABU1GZA1_9GAMM</name>
<dbReference type="RefSeq" id="WP_251593649.1">
    <property type="nucleotide sequence ID" value="NZ_JAMLJI010000003.1"/>
</dbReference>
<proteinExistence type="predicted"/>
<sequence>MKLLELERQREALQHQIMQDRLDIVHASQQWREASQPLDRAWLKVARYKGVALTMISLGTAWKARRNRKQSPKNKKGLAGVMRKVMLGYTLYNRGKGLIKR</sequence>
<evidence type="ECO:0000313" key="2">
    <source>
        <dbReference type="Proteomes" id="UP001269375"/>
    </source>
</evidence>
<dbReference type="InterPro" id="IPR025612">
    <property type="entry name" value="YqjK"/>
</dbReference>
<comment type="caution">
    <text evidence="1">The sequence shown here is derived from an EMBL/GenBank/DDBJ whole genome shotgun (WGS) entry which is preliminary data.</text>
</comment>
<dbReference type="Proteomes" id="UP001269375">
    <property type="component" value="Unassembled WGS sequence"/>
</dbReference>
<gene>
    <name evidence="1" type="ORF">QC825_12455</name>
</gene>
<protein>
    <submittedName>
        <fullName evidence="1">YqjK family protein</fullName>
    </submittedName>
</protein>
<dbReference type="EMBL" id="JARWAO010000007">
    <property type="protein sequence ID" value="MDR5896886.1"/>
    <property type="molecule type" value="Genomic_DNA"/>
</dbReference>
<evidence type="ECO:0000313" key="1">
    <source>
        <dbReference type="EMBL" id="MDR5896886.1"/>
    </source>
</evidence>
<reference evidence="1 2" key="1">
    <citation type="submission" date="2023-04" db="EMBL/GenBank/DDBJ databases">
        <title>A long-awaited taxogenomic arrangement of the family Halomonadaceae.</title>
        <authorList>
            <person name="De La Haba R."/>
            <person name="Chuvochina M."/>
            <person name="Wittouck S."/>
            <person name="Arahal D.R."/>
            <person name="Sanchez-Porro C."/>
            <person name="Hugenholtz P."/>
            <person name="Ventosa A."/>
        </authorList>
    </citation>
    <scope>NUCLEOTIDE SEQUENCE [LARGE SCALE GENOMIC DNA]</scope>
    <source>
        <strain evidence="1 2">DSM 22428</strain>
    </source>
</reference>